<proteinExistence type="predicted"/>
<name>A0A0T5VR09_9SPHI</name>
<dbReference type="AlphaFoldDB" id="A0A0T5VR09"/>
<reference evidence="1 2" key="1">
    <citation type="submission" date="2015-11" db="EMBL/GenBank/DDBJ databases">
        <title>Sequence of Pedobacter ginsenosidimutans.</title>
        <authorList>
            <person name="Carson E."/>
            <person name="Keyser V."/>
            <person name="Newman J."/>
            <person name="Miller J."/>
        </authorList>
    </citation>
    <scope>NUCLEOTIDE SEQUENCE [LARGE SCALE GENOMIC DNA]</scope>
    <source>
        <strain evidence="1 2">KACC 14530</strain>
    </source>
</reference>
<organism evidence="1 2">
    <name type="scientific">Pedobacter ginsenosidimutans</name>
    <dbReference type="NCBI Taxonomy" id="687842"/>
    <lineage>
        <taxon>Bacteria</taxon>
        <taxon>Pseudomonadati</taxon>
        <taxon>Bacteroidota</taxon>
        <taxon>Sphingobacteriia</taxon>
        <taxon>Sphingobacteriales</taxon>
        <taxon>Sphingobacteriaceae</taxon>
        <taxon>Pedobacter</taxon>
    </lineage>
</organism>
<dbReference type="STRING" id="687842.ASU31_08710"/>
<comment type="caution">
    <text evidence="1">The sequence shown here is derived from an EMBL/GenBank/DDBJ whole genome shotgun (WGS) entry which is preliminary data.</text>
</comment>
<dbReference type="EMBL" id="LMZQ01000005">
    <property type="protein sequence ID" value="KRT16248.1"/>
    <property type="molecule type" value="Genomic_DNA"/>
</dbReference>
<sequence>MMLKLNPIVIYELVVTIFLAFWFLATILCQFKETKISSFIRYKIDYFNLIPLWTFFAPHPGKRDYHLLYRDKITDIDYSDWQEMEITEERTIWSWLWNPEKRDKKILSDVVQSLVSSIPSYREKAGSLNLLMFSMPYIIVLHAVSQYKKQSQNCYRQFMLAESSGYQKETAPSLILLSVFHQI</sequence>
<evidence type="ECO:0000313" key="2">
    <source>
        <dbReference type="Proteomes" id="UP000051950"/>
    </source>
</evidence>
<dbReference type="OrthoDB" id="8565707at2"/>
<gene>
    <name evidence="1" type="ORF">ASU31_08710</name>
</gene>
<keyword evidence="2" id="KW-1185">Reference proteome</keyword>
<evidence type="ECO:0000313" key="1">
    <source>
        <dbReference type="EMBL" id="KRT16248.1"/>
    </source>
</evidence>
<dbReference type="Proteomes" id="UP000051950">
    <property type="component" value="Unassembled WGS sequence"/>
</dbReference>
<dbReference type="RefSeq" id="WP_057931968.1">
    <property type="nucleotide sequence ID" value="NZ_LMZQ01000005.1"/>
</dbReference>
<accession>A0A0T5VR09</accession>
<protein>
    <submittedName>
        <fullName evidence="1">Uncharacterized protein</fullName>
    </submittedName>
</protein>